<reference evidence="2 3" key="1">
    <citation type="journal article" date="2016" name="Sci. Rep.">
        <title>The genome sequence of the outbreeding globe artichoke constructed de novo incorporating a phase-aware low-pass sequencing strategy of F1 progeny.</title>
        <authorList>
            <person name="Scaglione D."/>
            <person name="Reyes-Chin-Wo S."/>
            <person name="Acquadro A."/>
            <person name="Froenicke L."/>
            <person name="Portis E."/>
            <person name="Beitel C."/>
            <person name="Tirone M."/>
            <person name="Mauro R."/>
            <person name="Lo Monaco A."/>
            <person name="Mauromicale G."/>
            <person name="Faccioli P."/>
            <person name="Cattivelli L."/>
            <person name="Rieseberg L."/>
            <person name="Michelmore R."/>
            <person name="Lanteri S."/>
        </authorList>
    </citation>
    <scope>NUCLEOTIDE SEQUENCE [LARGE SCALE GENOMIC DNA]</scope>
    <source>
        <strain evidence="2">2C</strain>
    </source>
</reference>
<dbReference type="STRING" id="59895.A0A103NVQ8"/>
<comment type="caution">
    <text evidence="2">The sequence shown here is derived from an EMBL/GenBank/DDBJ whole genome shotgun (WGS) entry which is preliminary data.</text>
</comment>
<dbReference type="PANTHER" id="PTHR35321">
    <property type="entry name" value="OS02G0753200 PROTEIN"/>
    <property type="match status" value="1"/>
</dbReference>
<dbReference type="Gramene" id="KVG19947">
    <property type="protein sequence ID" value="KVG19947"/>
    <property type="gene ID" value="Ccrd_026532"/>
</dbReference>
<feature type="region of interest" description="Disordered" evidence="1">
    <location>
        <begin position="79"/>
        <end position="111"/>
    </location>
</feature>
<dbReference type="InterPro" id="IPR040306">
    <property type="entry name" value="Os02g0753200-like"/>
</dbReference>
<evidence type="ECO:0000256" key="1">
    <source>
        <dbReference type="SAM" id="MobiDB-lite"/>
    </source>
</evidence>
<keyword evidence="3" id="KW-1185">Reference proteome</keyword>
<name>A0A103NVQ8_CYNCS</name>
<organism evidence="2 3">
    <name type="scientific">Cynara cardunculus var. scolymus</name>
    <name type="common">Globe artichoke</name>
    <name type="synonym">Cynara scolymus</name>
    <dbReference type="NCBI Taxonomy" id="59895"/>
    <lineage>
        <taxon>Eukaryota</taxon>
        <taxon>Viridiplantae</taxon>
        <taxon>Streptophyta</taxon>
        <taxon>Embryophyta</taxon>
        <taxon>Tracheophyta</taxon>
        <taxon>Spermatophyta</taxon>
        <taxon>Magnoliopsida</taxon>
        <taxon>eudicotyledons</taxon>
        <taxon>Gunneridae</taxon>
        <taxon>Pentapetalae</taxon>
        <taxon>asterids</taxon>
        <taxon>campanulids</taxon>
        <taxon>Asterales</taxon>
        <taxon>Asteraceae</taxon>
        <taxon>Carduoideae</taxon>
        <taxon>Cardueae</taxon>
        <taxon>Carduinae</taxon>
        <taxon>Cynara</taxon>
    </lineage>
</organism>
<protein>
    <submittedName>
        <fullName evidence="2">Uncharacterized protein</fullName>
    </submittedName>
</protein>
<dbReference type="AlphaFoldDB" id="A0A103NVQ8"/>
<dbReference type="EMBL" id="LEKV01008465">
    <property type="protein sequence ID" value="KVG19947.1"/>
    <property type="molecule type" value="Genomic_DNA"/>
</dbReference>
<evidence type="ECO:0000313" key="2">
    <source>
        <dbReference type="EMBL" id="KVG19947.1"/>
    </source>
</evidence>
<proteinExistence type="predicted"/>
<dbReference type="Proteomes" id="UP000243975">
    <property type="component" value="Unassembled WGS sequence"/>
</dbReference>
<gene>
    <name evidence="2" type="ORF">Ccrd_026532</name>
</gene>
<accession>A0A103NVQ8</accession>
<dbReference type="PANTHER" id="PTHR35321:SF1">
    <property type="entry name" value="OS02G0753200 PROTEIN"/>
    <property type="match status" value="1"/>
</dbReference>
<sequence>MSLSLLQGYSSPEEEQDEQRYLGSSSDEEEDCRKEDVSGDRTTTNNFKKPLFDPPNPAASSSLPSAFVAFSEISGPPQFLNNSVGESGSAEKDNDVQLWRHGHRRNRRDKNDMPAGRFFFLTI</sequence>
<evidence type="ECO:0000313" key="3">
    <source>
        <dbReference type="Proteomes" id="UP000243975"/>
    </source>
</evidence>
<feature type="region of interest" description="Disordered" evidence="1">
    <location>
        <begin position="1"/>
        <end position="60"/>
    </location>
</feature>
<dbReference type="OMA" id="NDMPAGR"/>
<feature type="compositionally biased region" description="Polar residues" evidence="1">
    <location>
        <begin position="1"/>
        <end position="10"/>
    </location>
</feature>